<dbReference type="PROSITE" id="PS51842">
    <property type="entry name" value="IF_ROD_2"/>
    <property type="match status" value="1"/>
</dbReference>
<dbReference type="InterPro" id="IPR039008">
    <property type="entry name" value="IF_rod_dom"/>
</dbReference>
<dbReference type="Pfam" id="PF00932">
    <property type="entry name" value="LTD"/>
    <property type="match status" value="1"/>
</dbReference>
<dbReference type="RefSeq" id="XP_011405655.2">
    <property type="nucleotide sequence ID" value="XM_011407353.2"/>
</dbReference>
<reference evidence="9" key="2">
    <citation type="submission" date="2024-06" db="UniProtKB">
        <authorList>
            <consortium name="EnsemblMetazoa"/>
        </authorList>
    </citation>
    <scope>IDENTIFICATION</scope>
</reference>
<dbReference type="GO" id="GO:0005882">
    <property type="term" value="C:intermediate filament"/>
    <property type="evidence" value="ECO:0007669"/>
    <property type="project" value="UniProtKB-KW"/>
</dbReference>
<dbReference type="GO" id="GO:0006998">
    <property type="term" value="P:nuclear envelope organization"/>
    <property type="evidence" value="ECO:0007669"/>
    <property type="project" value="TreeGrafter"/>
</dbReference>
<evidence type="ECO:0000256" key="4">
    <source>
        <dbReference type="ARBA" id="ARBA00023242"/>
    </source>
</evidence>
<dbReference type="AlphaFoldDB" id="A0AAN0INZ4"/>
<feature type="compositionally biased region" description="Basic and acidic residues" evidence="6">
    <location>
        <begin position="388"/>
        <end position="403"/>
    </location>
</feature>
<accession>A0AAN0INZ4</accession>
<dbReference type="Gene3D" id="2.60.40.1260">
    <property type="entry name" value="Lamin Tail domain"/>
    <property type="match status" value="1"/>
</dbReference>
<dbReference type="GO" id="GO:0005200">
    <property type="term" value="F:structural constituent of cytoskeleton"/>
    <property type="evidence" value="ECO:0007669"/>
    <property type="project" value="TreeGrafter"/>
</dbReference>
<dbReference type="Gene3D" id="1.10.287.1490">
    <property type="match status" value="1"/>
</dbReference>
<dbReference type="KEGG" id="aqu:105313707"/>
<evidence type="ECO:0000256" key="2">
    <source>
        <dbReference type="ARBA" id="ARBA00022754"/>
    </source>
</evidence>
<feature type="coiled-coil region" evidence="5">
    <location>
        <begin position="27"/>
        <end position="61"/>
    </location>
</feature>
<dbReference type="Proteomes" id="UP000007879">
    <property type="component" value="Unassembled WGS sequence"/>
</dbReference>
<keyword evidence="3 5" id="KW-0175">Coiled coil</keyword>
<proteinExistence type="predicted"/>
<evidence type="ECO:0000256" key="5">
    <source>
        <dbReference type="SAM" id="Coils"/>
    </source>
</evidence>
<keyword evidence="10" id="KW-1185">Reference proteome</keyword>
<feature type="region of interest" description="Disordered" evidence="6">
    <location>
        <begin position="560"/>
        <end position="607"/>
    </location>
</feature>
<dbReference type="SMART" id="SM01391">
    <property type="entry name" value="Filament"/>
    <property type="match status" value="1"/>
</dbReference>
<name>A0AAN0INZ4_AMPQE</name>
<keyword evidence="2" id="KW-0403">Intermediate filament</keyword>
<dbReference type="GO" id="GO:0090435">
    <property type="term" value="P:protein localization to nuclear envelope"/>
    <property type="evidence" value="ECO:0007669"/>
    <property type="project" value="TreeGrafter"/>
</dbReference>
<dbReference type="Pfam" id="PF00038">
    <property type="entry name" value="Filament"/>
    <property type="match status" value="1"/>
</dbReference>
<dbReference type="GeneID" id="105313707"/>
<feature type="coiled-coil region" evidence="5">
    <location>
        <begin position="91"/>
        <end position="260"/>
    </location>
</feature>
<keyword evidence="4" id="KW-0539">Nucleus</keyword>
<dbReference type="GO" id="GO:0031507">
    <property type="term" value="P:heterochromatin formation"/>
    <property type="evidence" value="ECO:0007669"/>
    <property type="project" value="TreeGrafter"/>
</dbReference>
<evidence type="ECO:0008006" key="11">
    <source>
        <dbReference type="Google" id="ProtNLM"/>
    </source>
</evidence>
<dbReference type="SUPFAM" id="SSF64593">
    <property type="entry name" value="Intermediate filament protein, coiled coil region"/>
    <property type="match status" value="2"/>
</dbReference>
<feature type="domain" description="IF rod" evidence="8">
    <location>
        <begin position="23"/>
        <end position="382"/>
    </location>
</feature>
<evidence type="ECO:0000259" key="8">
    <source>
        <dbReference type="PROSITE" id="PS51842"/>
    </source>
</evidence>
<feature type="region of interest" description="Disordered" evidence="6">
    <location>
        <begin position="1"/>
        <end position="23"/>
    </location>
</feature>
<reference evidence="10" key="1">
    <citation type="journal article" date="2010" name="Nature">
        <title>The Amphimedon queenslandica genome and the evolution of animal complexity.</title>
        <authorList>
            <person name="Srivastava M."/>
            <person name="Simakov O."/>
            <person name="Chapman J."/>
            <person name="Fahey B."/>
            <person name="Gauthier M.E."/>
            <person name="Mitros T."/>
            <person name="Richards G.S."/>
            <person name="Conaco C."/>
            <person name="Dacre M."/>
            <person name="Hellsten U."/>
            <person name="Larroux C."/>
            <person name="Putnam N.H."/>
            <person name="Stanke M."/>
            <person name="Adamska M."/>
            <person name="Darling A."/>
            <person name="Degnan S.M."/>
            <person name="Oakley T.H."/>
            <person name="Plachetzki D.C."/>
            <person name="Zhai Y."/>
            <person name="Adamski M."/>
            <person name="Calcino A."/>
            <person name="Cummins S.F."/>
            <person name="Goodstein D.M."/>
            <person name="Harris C."/>
            <person name="Jackson D.J."/>
            <person name="Leys S.P."/>
            <person name="Shu S."/>
            <person name="Woodcroft B.J."/>
            <person name="Vervoort M."/>
            <person name="Kosik K.S."/>
            <person name="Manning G."/>
            <person name="Degnan B.M."/>
            <person name="Rokhsar D.S."/>
        </authorList>
    </citation>
    <scope>NUCLEOTIDE SEQUENCE [LARGE SCALE GENOMIC DNA]</scope>
</reference>
<feature type="compositionally biased region" description="Polar residues" evidence="6">
    <location>
        <begin position="1"/>
        <end position="11"/>
    </location>
</feature>
<dbReference type="Gene3D" id="1.20.5.170">
    <property type="match status" value="1"/>
</dbReference>
<evidence type="ECO:0000313" key="9">
    <source>
        <dbReference type="EnsemblMetazoa" id="XP_011405655.2"/>
    </source>
</evidence>
<dbReference type="GO" id="GO:0051664">
    <property type="term" value="P:nuclear pore localization"/>
    <property type="evidence" value="ECO:0007669"/>
    <property type="project" value="TreeGrafter"/>
</dbReference>
<dbReference type="GO" id="GO:0005652">
    <property type="term" value="C:nuclear lamina"/>
    <property type="evidence" value="ECO:0007669"/>
    <property type="project" value="TreeGrafter"/>
</dbReference>
<evidence type="ECO:0000313" key="10">
    <source>
        <dbReference type="Proteomes" id="UP000007879"/>
    </source>
</evidence>
<dbReference type="GO" id="GO:0007097">
    <property type="term" value="P:nuclear migration"/>
    <property type="evidence" value="ECO:0007669"/>
    <property type="project" value="TreeGrafter"/>
</dbReference>
<evidence type="ECO:0000259" key="7">
    <source>
        <dbReference type="PROSITE" id="PS51841"/>
    </source>
</evidence>
<protein>
    <recommendedName>
        <fullName evidence="11">LTD domain-containing protein</fullName>
    </recommendedName>
</protein>
<dbReference type="EnsemblMetazoa" id="XM_011407353.2">
    <property type="protein sequence ID" value="XP_011405655.2"/>
    <property type="gene ID" value="LOC105313707"/>
</dbReference>
<evidence type="ECO:0000256" key="3">
    <source>
        <dbReference type="ARBA" id="ARBA00023054"/>
    </source>
</evidence>
<feature type="domain" description="LTD" evidence="7">
    <location>
        <begin position="409"/>
        <end position="528"/>
    </location>
</feature>
<dbReference type="PANTHER" id="PTHR45721">
    <property type="entry name" value="LAMIN DM0-RELATED"/>
    <property type="match status" value="1"/>
</dbReference>
<sequence>MSQQQAVSSPSLPTPEKRTRMKEKEDLQLLNDRFVTYINRVRRLRDENEKLNITLDHMQTTTQEETSTLKKIFQKELQDSRLLTDRTAKEKAHYQIQYAKSEDRVKDLETELKKFHEDYERMQQELAEAKKSAETFESLYKSSLVDNQSAKQKIQDLEEEINKLHSRLKNVQDSLDQGTLALVKIQNQNQTLREELAFKMNRYNEEIRALTIKHTGLDTVHRDGVKETDDDFAERLQAAIDEAREEIEKETQQFKLDLEESYKIRLESLESQSQHDASARVCFDDELKNCHTTLAKNNRDIEKLQEKNEQLESALREKSKELTQTKQLHSAEIARLMDEMRALRANYDRKMKEYEEWLDLRMQLEQEIATLSALLQEEEQRLSLQTTPREKRPRVARDGEGPRSKRKKQVGATSSNAVGFMQIIDVDPDGRFVQIKNTSDKIEHLGGFKIIHEVENTGEKVEFRFHSKSKLLGGAAVTIWAAGIDGAVHSPPSDIIWKAVNNWGFGSRTSTSLCTKNGEVVATFSQHREESFMEVAGNTPLPPPSLEVAETDVGIQTFPSIPPTAPVRVSPTSTSHAACEQEEIFYQQDDPPPPPIEEPPPKDCIIS</sequence>
<dbReference type="InterPro" id="IPR001322">
    <property type="entry name" value="Lamin_tail_dom"/>
</dbReference>
<comment type="subcellular location">
    <subcellularLocation>
        <location evidence="1">Nucleus</location>
    </subcellularLocation>
</comment>
<dbReference type="SUPFAM" id="SSF74853">
    <property type="entry name" value="Lamin A/C globular tail domain"/>
    <property type="match status" value="1"/>
</dbReference>
<evidence type="ECO:0000256" key="6">
    <source>
        <dbReference type="SAM" id="MobiDB-lite"/>
    </source>
</evidence>
<feature type="region of interest" description="Disordered" evidence="6">
    <location>
        <begin position="380"/>
        <end position="413"/>
    </location>
</feature>
<organism evidence="9 10">
    <name type="scientific">Amphimedon queenslandica</name>
    <name type="common">Sponge</name>
    <dbReference type="NCBI Taxonomy" id="400682"/>
    <lineage>
        <taxon>Eukaryota</taxon>
        <taxon>Metazoa</taxon>
        <taxon>Porifera</taxon>
        <taxon>Demospongiae</taxon>
        <taxon>Heteroscleromorpha</taxon>
        <taxon>Haplosclerida</taxon>
        <taxon>Niphatidae</taxon>
        <taxon>Amphimedon</taxon>
    </lineage>
</organism>
<evidence type="ECO:0000256" key="1">
    <source>
        <dbReference type="ARBA" id="ARBA00004123"/>
    </source>
</evidence>
<dbReference type="PROSITE" id="PS51841">
    <property type="entry name" value="LTD"/>
    <property type="match status" value="1"/>
</dbReference>
<dbReference type="InterPro" id="IPR036415">
    <property type="entry name" value="Lamin_tail_dom_sf"/>
</dbReference>
<dbReference type="PANTHER" id="PTHR45721:SF11">
    <property type="entry name" value="LAMIN DM0-RELATED"/>
    <property type="match status" value="1"/>
</dbReference>